<dbReference type="InterPro" id="IPR036390">
    <property type="entry name" value="WH_DNA-bd_sf"/>
</dbReference>
<keyword evidence="3" id="KW-1185">Reference proteome</keyword>
<dbReference type="SMART" id="SM00843">
    <property type="entry name" value="Ftsk_gamma"/>
    <property type="match status" value="1"/>
</dbReference>
<gene>
    <name evidence="2" type="ORF">HNR11_000044</name>
</gene>
<evidence type="ECO:0000313" key="3">
    <source>
        <dbReference type="Proteomes" id="UP000560069"/>
    </source>
</evidence>
<evidence type="ECO:0000313" key="2">
    <source>
        <dbReference type="EMBL" id="NYJ15510.1"/>
    </source>
</evidence>
<proteinExistence type="predicted"/>
<dbReference type="Pfam" id="PF09397">
    <property type="entry name" value="FtsK_gamma"/>
    <property type="match status" value="1"/>
</dbReference>
<protein>
    <submittedName>
        <fullName evidence="2">S-DNA-T family DNA segregation ATPase FtsK/SpoIIIE</fullName>
    </submittedName>
</protein>
<organism evidence="2 3">
    <name type="scientific">Nesterenkonia sandarakina</name>
    <dbReference type="NCBI Taxonomy" id="272918"/>
    <lineage>
        <taxon>Bacteria</taxon>
        <taxon>Bacillati</taxon>
        <taxon>Actinomycetota</taxon>
        <taxon>Actinomycetes</taxon>
        <taxon>Micrococcales</taxon>
        <taxon>Micrococcaceae</taxon>
        <taxon>Nesterenkonia</taxon>
    </lineage>
</organism>
<accession>A0A7Z0E5N5</accession>
<dbReference type="RefSeq" id="WP_179440599.1">
    <property type="nucleotide sequence ID" value="NZ_BAAALK010000001.1"/>
</dbReference>
<evidence type="ECO:0000259" key="1">
    <source>
        <dbReference type="SMART" id="SM00843"/>
    </source>
</evidence>
<dbReference type="InterPro" id="IPR018541">
    <property type="entry name" value="Ftsk_gamma"/>
</dbReference>
<dbReference type="Gene3D" id="1.10.10.10">
    <property type="entry name" value="Winged helix-like DNA-binding domain superfamily/Winged helix DNA-binding domain"/>
    <property type="match status" value="1"/>
</dbReference>
<dbReference type="EMBL" id="JACCFQ010000001">
    <property type="protein sequence ID" value="NYJ15510.1"/>
    <property type="molecule type" value="Genomic_DNA"/>
</dbReference>
<dbReference type="Proteomes" id="UP000560069">
    <property type="component" value="Unassembled WGS sequence"/>
</dbReference>
<dbReference type="SUPFAM" id="SSF46785">
    <property type="entry name" value="Winged helix' DNA-binding domain"/>
    <property type="match status" value="1"/>
</dbReference>
<dbReference type="InterPro" id="IPR036388">
    <property type="entry name" value="WH-like_DNA-bd_sf"/>
</dbReference>
<sequence>MNDDDLDSLIEATELVVMTQFGSTPMLQRKLDLTYAEAGQMMDLLESHGVVGQEQESRTRDVRIPVSRLATTLDRLRREGGAA</sequence>
<dbReference type="AlphaFoldDB" id="A0A7Z0E5N5"/>
<name>A0A7Z0E5N5_9MICC</name>
<reference evidence="2 3" key="1">
    <citation type="submission" date="2020-07" db="EMBL/GenBank/DDBJ databases">
        <title>Sequencing the genomes of 1000 actinobacteria strains.</title>
        <authorList>
            <person name="Klenk H.-P."/>
        </authorList>
    </citation>
    <scope>NUCLEOTIDE SEQUENCE [LARGE SCALE GENOMIC DNA]</scope>
    <source>
        <strain evidence="2 3">DSM 15664</strain>
    </source>
</reference>
<feature type="domain" description="FtsK gamma" evidence="1">
    <location>
        <begin position="3"/>
        <end position="67"/>
    </location>
</feature>
<comment type="caution">
    <text evidence="2">The sequence shown here is derived from an EMBL/GenBank/DDBJ whole genome shotgun (WGS) entry which is preliminary data.</text>
</comment>